<dbReference type="Proteomes" id="UP000019849">
    <property type="component" value="Unassembled WGS sequence"/>
</dbReference>
<dbReference type="AlphaFoldDB" id="A0A011V0R7"/>
<dbReference type="EMBL" id="JENY01000035">
    <property type="protein sequence ID" value="EXL02015.1"/>
    <property type="molecule type" value="Genomic_DNA"/>
</dbReference>
<evidence type="ECO:0000313" key="2">
    <source>
        <dbReference type="Proteomes" id="UP000019849"/>
    </source>
</evidence>
<organism evidence="1 2">
    <name type="scientific">Aquamicrobium defluvii</name>
    <dbReference type="NCBI Taxonomy" id="69279"/>
    <lineage>
        <taxon>Bacteria</taxon>
        <taxon>Pseudomonadati</taxon>
        <taxon>Pseudomonadota</taxon>
        <taxon>Alphaproteobacteria</taxon>
        <taxon>Hyphomicrobiales</taxon>
        <taxon>Phyllobacteriaceae</taxon>
        <taxon>Aquamicrobium</taxon>
    </lineage>
</organism>
<name>A0A011V0R7_9HYPH</name>
<sequence>MSRRSISPPAIWHRMPSARRDELLVEAGFEKARRIMRVPGRDLVATSHVGWRSPHSSPH</sequence>
<reference evidence="1 2" key="1">
    <citation type="submission" date="2014-02" db="EMBL/GenBank/DDBJ databases">
        <title>Aquamicrobium defluvii Genome sequencing.</title>
        <authorList>
            <person name="Wang X."/>
        </authorList>
    </citation>
    <scope>NUCLEOTIDE SEQUENCE [LARGE SCALE GENOMIC DNA]</scope>
    <source>
        <strain evidence="1 2">W13Z1</strain>
    </source>
</reference>
<dbReference type="STRING" id="69279.BG36_16315"/>
<accession>A0A011V0R7</accession>
<gene>
    <name evidence="1" type="ORF">BG36_16315</name>
</gene>
<dbReference type="HOGENOM" id="CLU_2950137_0_0_5"/>
<comment type="caution">
    <text evidence="1">The sequence shown here is derived from an EMBL/GenBank/DDBJ whole genome shotgun (WGS) entry which is preliminary data.</text>
</comment>
<proteinExistence type="predicted"/>
<protein>
    <submittedName>
        <fullName evidence="1">Uncharacterized protein</fullName>
    </submittedName>
</protein>
<evidence type="ECO:0000313" key="1">
    <source>
        <dbReference type="EMBL" id="EXL02015.1"/>
    </source>
</evidence>